<name>A0A2T0BLJ4_9CLOT</name>
<proteinExistence type="predicted"/>
<sequence>MDNIKEFICKNERDLIKDFIYVETIDEYNNCFQRWYNLYKSNNKEGYILFMHKLLNWWFMDKR</sequence>
<dbReference type="AlphaFoldDB" id="A0A2T0BLJ4"/>
<comment type="caution">
    <text evidence="1">The sequence shown here is derived from an EMBL/GenBank/DDBJ whole genome shotgun (WGS) entry which is preliminary data.</text>
</comment>
<evidence type="ECO:0000313" key="1">
    <source>
        <dbReference type="EMBL" id="PRR84764.1"/>
    </source>
</evidence>
<keyword evidence="2" id="KW-1185">Reference proteome</keyword>
<accession>A0A2T0BLJ4</accession>
<dbReference type="EMBL" id="PVXP01000034">
    <property type="protein sequence ID" value="PRR84764.1"/>
    <property type="molecule type" value="Genomic_DNA"/>
</dbReference>
<organism evidence="1 2">
    <name type="scientific">Clostridium luticellarii</name>
    <dbReference type="NCBI Taxonomy" id="1691940"/>
    <lineage>
        <taxon>Bacteria</taxon>
        <taxon>Bacillati</taxon>
        <taxon>Bacillota</taxon>
        <taxon>Clostridia</taxon>
        <taxon>Eubacteriales</taxon>
        <taxon>Clostridiaceae</taxon>
        <taxon>Clostridium</taxon>
    </lineage>
</organism>
<dbReference type="Proteomes" id="UP000237798">
    <property type="component" value="Unassembled WGS sequence"/>
</dbReference>
<reference evidence="1 2" key="1">
    <citation type="submission" date="2018-03" db="EMBL/GenBank/DDBJ databases">
        <title>Genome sequence of Clostridium luticellarii DSM 29923.</title>
        <authorList>
            <person name="Poehlein A."/>
            <person name="Daniel R."/>
        </authorList>
    </citation>
    <scope>NUCLEOTIDE SEQUENCE [LARGE SCALE GENOMIC DNA]</scope>
    <source>
        <strain evidence="1 2">DSM 29923</strain>
    </source>
</reference>
<gene>
    <name evidence="1" type="ORF">CLLU_23030</name>
</gene>
<protein>
    <submittedName>
        <fullName evidence="1">Uncharacterized protein</fullName>
    </submittedName>
</protein>
<evidence type="ECO:0000313" key="2">
    <source>
        <dbReference type="Proteomes" id="UP000237798"/>
    </source>
</evidence>
<dbReference type="RefSeq" id="WP_106009925.1">
    <property type="nucleotide sequence ID" value="NZ_PVXP01000034.1"/>
</dbReference>